<evidence type="ECO:0000313" key="1">
    <source>
        <dbReference type="EMBL" id="QGZ58553.1"/>
    </source>
</evidence>
<gene>
    <name evidence="1" type="ORF">FAZ97_26575</name>
</gene>
<dbReference type="RefSeq" id="WP_158761512.1">
    <property type="nucleotide sequence ID" value="NZ_CP046911.1"/>
</dbReference>
<sequence length="81" mass="9005">MNYHSSCSRASSPVASHGYLSVNLEEGLTAGRRTRMTWTPVRFLPIAAQTHYNAVAAEKRPDDIPPTLWAKRRAIKSKPSP</sequence>
<proteinExistence type="predicted"/>
<accession>A0A7Z2JC57</accession>
<keyword evidence="2" id="KW-1185">Reference proteome</keyword>
<evidence type="ECO:0000313" key="2">
    <source>
        <dbReference type="Proteomes" id="UP000434209"/>
    </source>
</evidence>
<dbReference type="AlphaFoldDB" id="A0A7Z2JC57"/>
<dbReference type="EMBL" id="CP046911">
    <property type="protein sequence ID" value="QGZ58553.1"/>
    <property type="molecule type" value="Genomic_DNA"/>
</dbReference>
<organism evidence="1 2">
    <name type="scientific">Paraburkholderia acidiphila</name>
    <dbReference type="NCBI Taxonomy" id="2571747"/>
    <lineage>
        <taxon>Bacteria</taxon>
        <taxon>Pseudomonadati</taxon>
        <taxon>Pseudomonadota</taxon>
        <taxon>Betaproteobacteria</taxon>
        <taxon>Burkholderiales</taxon>
        <taxon>Burkholderiaceae</taxon>
        <taxon>Paraburkholderia</taxon>
    </lineage>
</organism>
<reference evidence="1 2" key="1">
    <citation type="submission" date="2019-12" db="EMBL/GenBank/DDBJ databases">
        <title>Paraburkholderia acidiphila 7Q-K02 sp. nov and Paraburkholderia acidisoli DHF22 sp. nov., two strains isolated from forest soil.</title>
        <authorList>
            <person name="Gao Z."/>
            <person name="Qiu L."/>
        </authorList>
    </citation>
    <scope>NUCLEOTIDE SEQUENCE [LARGE SCALE GENOMIC DNA]</scope>
    <source>
        <strain evidence="1 2">7Q-K02</strain>
    </source>
</reference>
<protein>
    <submittedName>
        <fullName evidence="1">Uncharacterized protein</fullName>
    </submittedName>
</protein>
<dbReference type="Proteomes" id="UP000434209">
    <property type="component" value="Chromosome 3"/>
</dbReference>
<name>A0A7Z2JC57_9BURK</name>
<dbReference type="KEGG" id="pacp:FAZ97_26575"/>